<evidence type="ECO:0000313" key="2">
    <source>
        <dbReference type="Proteomes" id="UP000717752"/>
    </source>
</evidence>
<evidence type="ECO:0000313" key="1">
    <source>
        <dbReference type="EMBL" id="MBW9054831.1"/>
    </source>
</evidence>
<proteinExistence type="predicted"/>
<name>A0ABS7GY46_9HYPH</name>
<reference evidence="1 2" key="1">
    <citation type="journal article" date="2021" name="MBio">
        <title>Poor Competitiveness of Bradyrhizobium in Pigeon Pea Root Colonization in Indian Soils.</title>
        <authorList>
            <person name="Chalasani D."/>
            <person name="Basu A."/>
            <person name="Pullabhotla S.V.S.R.N."/>
            <person name="Jorrin B."/>
            <person name="Neal A.L."/>
            <person name="Poole P.S."/>
            <person name="Podile A.R."/>
            <person name="Tkacz A."/>
        </authorList>
    </citation>
    <scope>NUCLEOTIDE SEQUENCE [LARGE SCALE GENOMIC DNA]</scope>
    <source>
        <strain evidence="1 2">HU56</strain>
    </source>
</reference>
<dbReference type="RefSeq" id="WP_220336177.1">
    <property type="nucleotide sequence ID" value="NZ_JAEUAK010000008.1"/>
</dbReference>
<comment type="caution">
    <text evidence="1">The sequence shown here is derived from an EMBL/GenBank/DDBJ whole genome shotgun (WGS) entry which is preliminary data.</text>
</comment>
<keyword evidence="2" id="KW-1185">Reference proteome</keyword>
<gene>
    <name evidence="1" type="ORF">JNB85_20720</name>
</gene>
<sequence>MISFMADDSAAIKALLEMPRRDNSAYLETLRLVKEAFAEAEAEFGGKVIATTDSARDEAGNIVIMTVIRPA</sequence>
<accession>A0ABS7GY46</accession>
<organism evidence="1 2">
    <name type="scientific">Rhizobium mesosinicum</name>
    <dbReference type="NCBI Taxonomy" id="335017"/>
    <lineage>
        <taxon>Bacteria</taxon>
        <taxon>Pseudomonadati</taxon>
        <taxon>Pseudomonadota</taxon>
        <taxon>Alphaproteobacteria</taxon>
        <taxon>Hyphomicrobiales</taxon>
        <taxon>Rhizobiaceae</taxon>
        <taxon>Rhizobium/Agrobacterium group</taxon>
        <taxon>Rhizobium</taxon>
    </lineage>
</organism>
<protein>
    <submittedName>
        <fullName evidence="1">Uncharacterized protein</fullName>
    </submittedName>
</protein>
<dbReference type="EMBL" id="JAEUAK010000008">
    <property type="protein sequence ID" value="MBW9054831.1"/>
    <property type="molecule type" value="Genomic_DNA"/>
</dbReference>
<dbReference type="Proteomes" id="UP000717752">
    <property type="component" value="Unassembled WGS sequence"/>
</dbReference>